<dbReference type="KEGG" id="pco:PHACADRAFT_158908"/>
<organism evidence="2 3">
    <name type="scientific">Phanerochaete carnosa (strain HHB-10118-sp)</name>
    <name type="common">White-rot fungus</name>
    <name type="synonym">Peniophora carnosa</name>
    <dbReference type="NCBI Taxonomy" id="650164"/>
    <lineage>
        <taxon>Eukaryota</taxon>
        <taxon>Fungi</taxon>
        <taxon>Dikarya</taxon>
        <taxon>Basidiomycota</taxon>
        <taxon>Agaricomycotina</taxon>
        <taxon>Agaricomycetes</taxon>
        <taxon>Polyporales</taxon>
        <taxon>Phanerochaetaceae</taxon>
        <taxon>Phanerochaete</taxon>
    </lineage>
</organism>
<dbReference type="InParanoid" id="K5W202"/>
<keyword evidence="3" id="KW-1185">Reference proteome</keyword>
<dbReference type="GeneID" id="18909119"/>
<evidence type="ECO:0000256" key="1">
    <source>
        <dbReference type="SAM" id="MobiDB-lite"/>
    </source>
</evidence>
<reference evidence="2 3" key="1">
    <citation type="journal article" date="2012" name="BMC Genomics">
        <title>Comparative genomics of the white-rot fungi, Phanerochaete carnosa and P. chrysosporium, to elucidate the genetic basis of the distinct wood types they colonize.</title>
        <authorList>
            <person name="Suzuki H."/>
            <person name="MacDonald J."/>
            <person name="Syed K."/>
            <person name="Salamov A."/>
            <person name="Hori C."/>
            <person name="Aerts A."/>
            <person name="Henrissat B."/>
            <person name="Wiebenga A."/>
            <person name="vanKuyk P.A."/>
            <person name="Barry K."/>
            <person name="Lindquist E."/>
            <person name="LaButti K."/>
            <person name="Lapidus A."/>
            <person name="Lucas S."/>
            <person name="Coutinho P."/>
            <person name="Gong Y."/>
            <person name="Samejima M."/>
            <person name="Mahadevan R."/>
            <person name="Abou-Zaid M."/>
            <person name="de Vries R.P."/>
            <person name="Igarashi K."/>
            <person name="Yadav J.S."/>
            <person name="Grigoriev I.V."/>
            <person name="Master E.R."/>
        </authorList>
    </citation>
    <scope>NUCLEOTIDE SEQUENCE [LARGE SCALE GENOMIC DNA]</scope>
    <source>
        <strain evidence="2 3">HHB-10118-sp</strain>
    </source>
</reference>
<accession>K5W202</accession>
<evidence type="ECO:0000313" key="3">
    <source>
        <dbReference type="Proteomes" id="UP000008370"/>
    </source>
</evidence>
<name>K5W202_PHACS</name>
<evidence type="ECO:0000313" key="2">
    <source>
        <dbReference type="EMBL" id="EKM57863.1"/>
    </source>
</evidence>
<sequence length="93" mass="9447">MIPPTVRVPERPTPPPFDVRSVAPTVGGQTFAQNHPSGLAANPRIAAALRQGGPVAGSSMPLGPMANTTLRPMSRGAAGTGTTMPPRPNPSLS</sequence>
<dbReference type="Proteomes" id="UP000008370">
    <property type="component" value="Unassembled WGS sequence"/>
</dbReference>
<dbReference type="EMBL" id="JH930470">
    <property type="protein sequence ID" value="EKM57863.1"/>
    <property type="molecule type" value="Genomic_DNA"/>
</dbReference>
<feature type="region of interest" description="Disordered" evidence="1">
    <location>
        <begin position="52"/>
        <end position="93"/>
    </location>
</feature>
<dbReference type="RefSeq" id="XP_007393206.1">
    <property type="nucleotide sequence ID" value="XM_007393144.1"/>
</dbReference>
<dbReference type="AlphaFoldDB" id="K5W202"/>
<proteinExistence type="predicted"/>
<protein>
    <submittedName>
        <fullName evidence="2">Uncharacterized protein</fullName>
    </submittedName>
</protein>
<dbReference type="HOGENOM" id="CLU_2400393_0_0_1"/>
<gene>
    <name evidence="2" type="ORF">PHACADRAFT_158908</name>
</gene>